<accession>A0ABR7R0T6</accession>
<keyword evidence="11" id="KW-1185">Reference proteome</keyword>
<keyword evidence="2" id="KW-0479">Metal-binding</keyword>
<evidence type="ECO:0000256" key="7">
    <source>
        <dbReference type="ARBA" id="ARBA00023049"/>
    </source>
</evidence>
<keyword evidence="4" id="KW-0574">Periplasm</keyword>
<evidence type="ECO:0000313" key="11">
    <source>
        <dbReference type="Proteomes" id="UP000603940"/>
    </source>
</evidence>
<keyword evidence="1" id="KW-0645">Protease</keyword>
<feature type="signal peptide" evidence="9">
    <location>
        <begin position="1"/>
        <end position="24"/>
    </location>
</feature>
<dbReference type="InterPro" id="IPR005073">
    <property type="entry name" value="Peptidase_M74"/>
</dbReference>
<evidence type="ECO:0000313" key="10">
    <source>
        <dbReference type="EMBL" id="MBC9175356.1"/>
    </source>
</evidence>
<keyword evidence="7" id="KW-0482">Metalloprotease</keyword>
<evidence type="ECO:0000256" key="8">
    <source>
        <dbReference type="SAM" id="MobiDB-lite"/>
    </source>
</evidence>
<keyword evidence="6" id="KW-0862">Zinc</keyword>
<comment type="caution">
    <text evidence="10">The sequence shown here is derived from an EMBL/GenBank/DDBJ whole genome shotgun (WGS) entry which is preliminary data.</text>
</comment>
<dbReference type="Pfam" id="PF03411">
    <property type="entry name" value="Peptidase_M74"/>
    <property type="match status" value="1"/>
</dbReference>
<keyword evidence="5" id="KW-0378">Hydrolase</keyword>
<feature type="chain" id="PRO_5046894855" evidence="9">
    <location>
        <begin position="25"/>
        <end position="283"/>
    </location>
</feature>
<evidence type="ECO:0000256" key="1">
    <source>
        <dbReference type="ARBA" id="ARBA00022670"/>
    </source>
</evidence>
<gene>
    <name evidence="10" type="primary">mepA</name>
    <name evidence="10" type="ORF">IBL25_00175</name>
</gene>
<keyword evidence="3 9" id="KW-0732">Signal</keyword>
<organism evidence="10 11">
    <name type="scientific">Pseudoroseomonas ludipueritiae</name>
    <dbReference type="NCBI Taxonomy" id="198093"/>
    <lineage>
        <taxon>Bacteria</taxon>
        <taxon>Pseudomonadati</taxon>
        <taxon>Pseudomonadota</taxon>
        <taxon>Alphaproteobacteria</taxon>
        <taxon>Acetobacterales</taxon>
        <taxon>Acetobacteraceae</taxon>
        <taxon>Pseudoroseomonas</taxon>
    </lineage>
</organism>
<dbReference type="Proteomes" id="UP000603940">
    <property type="component" value="Unassembled WGS sequence"/>
</dbReference>
<dbReference type="SUPFAM" id="SSF55166">
    <property type="entry name" value="Hedgehog/DD-peptidase"/>
    <property type="match status" value="1"/>
</dbReference>
<dbReference type="NCBIfam" id="NF006947">
    <property type="entry name" value="PRK09429.1"/>
    <property type="match status" value="1"/>
</dbReference>
<feature type="region of interest" description="Disordered" evidence="8">
    <location>
        <begin position="24"/>
        <end position="45"/>
    </location>
</feature>
<dbReference type="InterPro" id="IPR009045">
    <property type="entry name" value="Zn_M74/Hedgehog-like"/>
</dbReference>
<dbReference type="PIRSF" id="PIRSF018455">
    <property type="entry name" value="MepA"/>
    <property type="match status" value="1"/>
</dbReference>
<evidence type="ECO:0000256" key="5">
    <source>
        <dbReference type="ARBA" id="ARBA00022801"/>
    </source>
</evidence>
<evidence type="ECO:0000256" key="9">
    <source>
        <dbReference type="SAM" id="SignalP"/>
    </source>
</evidence>
<dbReference type="Gene3D" id="3.30.1380.10">
    <property type="match status" value="1"/>
</dbReference>
<dbReference type="EMBL" id="JACTUZ010000001">
    <property type="protein sequence ID" value="MBC9175356.1"/>
    <property type="molecule type" value="Genomic_DNA"/>
</dbReference>
<name>A0ABR7R0T6_9PROT</name>
<proteinExistence type="predicted"/>
<evidence type="ECO:0000256" key="2">
    <source>
        <dbReference type="ARBA" id="ARBA00022723"/>
    </source>
</evidence>
<evidence type="ECO:0000256" key="6">
    <source>
        <dbReference type="ARBA" id="ARBA00022833"/>
    </source>
</evidence>
<sequence>MTLKLRHLLWLLLATPLPEAPALAADPPPSTWAAVSRPTSDTPQSIGTHGLGCIAGAVAMPAEGPGWEMVRISRNRFWGHPALTGMLRDLSAAARRNGLPPLWIGDLGQPRGGRMPWGHASHQIGLDADIWLDVTQRGATSRTAREAIEVPSLVRRDGHDVEPGLYSPRHVTLIRLAAEQPGVDRIFVNPAIKRALCLSHAGEPWLRRVRPWHGHDSHMHVRMRCPAGQRGCQDQAPVPPGDGCDSSLDWWFAPRPSQPAPAPRPPAAAPRLPAACAGVVAAP</sequence>
<protein>
    <submittedName>
        <fullName evidence="10">Penicillin-insensitive murein endopeptidase</fullName>
    </submittedName>
</protein>
<evidence type="ECO:0000256" key="4">
    <source>
        <dbReference type="ARBA" id="ARBA00022764"/>
    </source>
</evidence>
<reference evidence="10 11" key="1">
    <citation type="journal article" date="2009" name="Int. J. Syst. Evol. Microbiol.">
        <title>Transfer of Teichococcus ludipueritiae and Muricoccus roseus to the genus Roseomonas, as Roseomonas ludipueritiae comb. nov. and Roseomonas rosea comb. nov., respectively, and emended description of the genus Roseomonas.</title>
        <authorList>
            <person name="Sanchez-Porro C."/>
            <person name="Gallego V."/>
            <person name="Busse H.J."/>
            <person name="Kampfer P."/>
            <person name="Ventosa A."/>
        </authorList>
    </citation>
    <scope>NUCLEOTIDE SEQUENCE [LARGE SCALE GENOMIC DNA]</scope>
    <source>
        <strain evidence="10 11">DSM 14915</strain>
    </source>
</reference>
<evidence type="ECO:0000256" key="3">
    <source>
        <dbReference type="ARBA" id="ARBA00022729"/>
    </source>
</evidence>